<accession>A0A6P2CZD4</accession>
<feature type="domain" description="HTH cro/C1-type" evidence="1">
    <location>
        <begin position="18"/>
        <end position="74"/>
    </location>
</feature>
<organism evidence="2 3">
    <name type="scientific">Gemmata massiliana</name>
    <dbReference type="NCBI Taxonomy" id="1210884"/>
    <lineage>
        <taxon>Bacteria</taxon>
        <taxon>Pseudomonadati</taxon>
        <taxon>Planctomycetota</taxon>
        <taxon>Planctomycetia</taxon>
        <taxon>Gemmatales</taxon>
        <taxon>Gemmataceae</taxon>
        <taxon>Gemmata</taxon>
    </lineage>
</organism>
<evidence type="ECO:0000313" key="2">
    <source>
        <dbReference type="EMBL" id="VTR92522.1"/>
    </source>
</evidence>
<dbReference type="Pfam" id="PF13560">
    <property type="entry name" value="HTH_31"/>
    <property type="match status" value="1"/>
</dbReference>
<gene>
    <name evidence="2" type="ORF">SOIL9_51920</name>
</gene>
<dbReference type="SMART" id="SM00530">
    <property type="entry name" value="HTH_XRE"/>
    <property type="match status" value="1"/>
</dbReference>
<dbReference type="RefSeq" id="WP_162667371.1">
    <property type="nucleotide sequence ID" value="NZ_LR593886.1"/>
</dbReference>
<dbReference type="KEGG" id="gms:SOIL9_51920"/>
<dbReference type="PROSITE" id="PS50943">
    <property type="entry name" value="HTH_CROC1"/>
    <property type="match status" value="1"/>
</dbReference>
<dbReference type="AlphaFoldDB" id="A0A6P2CZD4"/>
<dbReference type="CDD" id="cd00093">
    <property type="entry name" value="HTH_XRE"/>
    <property type="match status" value="1"/>
</dbReference>
<name>A0A6P2CZD4_9BACT</name>
<evidence type="ECO:0000259" key="1">
    <source>
        <dbReference type="PROSITE" id="PS50943"/>
    </source>
</evidence>
<dbReference type="SUPFAM" id="SSF47413">
    <property type="entry name" value="lambda repressor-like DNA-binding domains"/>
    <property type="match status" value="1"/>
</dbReference>
<dbReference type="InterPro" id="IPR001387">
    <property type="entry name" value="Cro/C1-type_HTH"/>
</dbReference>
<protein>
    <submittedName>
        <fullName evidence="2">Xre family transcriptional regulator:: HTH_31</fullName>
    </submittedName>
</protein>
<evidence type="ECO:0000313" key="3">
    <source>
        <dbReference type="Proteomes" id="UP000464178"/>
    </source>
</evidence>
<dbReference type="Proteomes" id="UP000464178">
    <property type="component" value="Chromosome"/>
</dbReference>
<sequence>MVTTLAKEKDQTGFGLRLKTLRDAKGLSQEALGELCNPKMRGQAIARLEGSGRTPSWETVIRLAKALNVPTDEFLPKD</sequence>
<dbReference type="InterPro" id="IPR010982">
    <property type="entry name" value="Lambda_DNA-bd_dom_sf"/>
</dbReference>
<dbReference type="Gene3D" id="1.10.260.40">
    <property type="entry name" value="lambda repressor-like DNA-binding domains"/>
    <property type="match status" value="1"/>
</dbReference>
<keyword evidence="3" id="KW-1185">Reference proteome</keyword>
<proteinExistence type="predicted"/>
<dbReference type="EMBL" id="LR593886">
    <property type="protein sequence ID" value="VTR92522.1"/>
    <property type="molecule type" value="Genomic_DNA"/>
</dbReference>
<reference evidence="2 3" key="1">
    <citation type="submission" date="2019-05" db="EMBL/GenBank/DDBJ databases">
        <authorList>
            <consortium name="Science for Life Laboratories"/>
        </authorList>
    </citation>
    <scope>NUCLEOTIDE SEQUENCE [LARGE SCALE GENOMIC DNA]</scope>
    <source>
        <strain evidence="2">Soil9</strain>
    </source>
</reference>
<dbReference type="GO" id="GO:0003677">
    <property type="term" value="F:DNA binding"/>
    <property type="evidence" value="ECO:0007669"/>
    <property type="project" value="InterPro"/>
</dbReference>